<dbReference type="GO" id="GO:0005737">
    <property type="term" value="C:cytoplasm"/>
    <property type="evidence" value="ECO:0007669"/>
    <property type="project" value="UniProtKB-SubCell"/>
</dbReference>
<dbReference type="SUPFAM" id="SSF48065">
    <property type="entry name" value="DBL homology domain (DH-domain)"/>
    <property type="match status" value="1"/>
</dbReference>
<organism evidence="17 18">
    <name type="scientific">Atta colombica</name>
    <dbReference type="NCBI Taxonomy" id="520822"/>
    <lineage>
        <taxon>Eukaryota</taxon>
        <taxon>Metazoa</taxon>
        <taxon>Ecdysozoa</taxon>
        <taxon>Arthropoda</taxon>
        <taxon>Hexapoda</taxon>
        <taxon>Insecta</taxon>
        <taxon>Pterygota</taxon>
        <taxon>Neoptera</taxon>
        <taxon>Endopterygota</taxon>
        <taxon>Hymenoptera</taxon>
        <taxon>Apocrita</taxon>
        <taxon>Aculeata</taxon>
        <taxon>Formicoidea</taxon>
        <taxon>Formicidae</taxon>
        <taxon>Myrmicinae</taxon>
        <taxon>Atta</taxon>
    </lineage>
</organism>
<evidence type="ECO:0000256" key="4">
    <source>
        <dbReference type="ARBA" id="ARBA00022490"/>
    </source>
</evidence>
<feature type="region of interest" description="Disordered" evidence="12">
    <location>
        <begin position="1015"/>
        <end position="1083"/>
    </location>
</feature>
<dbReference type="GO" id="GO:0007186">
    <property type="term" value="P:G protein-coupled receptor signaling pathway"/>
    <property type="evidence" value="ECO:0007669"/>
    <property type="project" value="TreeGrafter"/>
</dbReference>
<feature type="domain" description="DH" evidence="13">
    <location>
        <begin position="1103"/>
        <end position="1293"/>
    </location>
</feature>
<accession>A0A195B5Q6</accession>
<name>A0A195B5Q6_9HYME</name>
<dbReference type="GO" id="GO:0005085">
    <property type="term" value="F:guanyl-nucleotide exchange factor activity"/>
    <property type="evidence" value="ECO:0007669"/>
    <property type="project" value="UniProtKB-KW"/>
</dbReference>
<feature type="compositionally biased region" description="Polar residues" evidence="12">
    <location>
        <begin position="146"/>
        <end position="165"/>
    </location>
</feature>
<dbReference type="PROSITE" id="PS50106">
    <property type="entry name" value="PDZ"/>
    <property type="match status" value="1"/>
</dbReference>
<dbReference type="Pfam" id="PF00621">
    <property type="entry name" value="RhoGEF"/>
    <property type="match status" value="1"/>
</dbReference>
<dbReference type="CDD" id="cd13329">
    <property type="entry name" value="PH_RhoGEF"/>
    <property type="match status" value="1"/>
</dbReference>
<evidence type="ECO:0000259" key="14">
    <source>
        <dbReference type="PROSITE" id="PS50081"/>
    </source>
</evidence>
<feature type="compositionally biased region" description="Polar residues" evidence="12">
    <location>
        <begin position="1056"/>
        <end position="1073"/>
    </location>
</feature>
<dbReference type="PANTHER" id="PTHR45872:SF2">
    <property type="entry name" value="RHO GUANINE NUCLEOTIDE EXCHANGE FACTOR 2, ISOFORM D"/>
    <property type="match status" value="1"/>
</dbReference>
<dbReference type="PROSITE" id="PS50132">
    <property type="entry name" value="RGS"/>
    <property type="match status" value="1"/>
</dbReference>
<dbReference type="PROSITE" id="PS50081">
    <property type="entry name" value="ZF_DAG_PE_2"/>
    <property type="match status" value="1"/>
</dbReference>
<dbReference type="InterPro" id="IPR001478">
    <property type="entry name" value="PDZ"/>
</dbReference>
<dbReference type="InterPro" id="IPR036034">
    <property type="entry name" value="PDZ_sf"/>
</dbReference>
<feature type="domain" description="PDZ" evidence="15">
    <location>
        <begin position="30"/>
        <end position="99"/>
    </location>
</feature>
<dbReference type="SMART" id="SM00228">
    <property type="entry name" value="PDZ"/>
    <property type="match status" value="1"/>
</dbReference>
<evidence type="ECO:0000256" key="1">
    <source>
        <dbReference type="ARBA" id="ARBA00004370"/>
    </source>
</evidence>
<dbReference type="Gene3D" id="1.10.167.10">
    <property type="entry name" value="Regulator of G-protein Signalling 4, domain 2"/>
    <property type="match status" value="1"/>
</dbReference>
<dbReference type="SUPFAM" id="SSF48097">
    <property type="entry name" value="Regulator of G-protein signaling, RGS"/>
    <property type="match status" value="1"/>
</dbReference>
<dbReference type="GO" id="GO:0016020">
    <property type="term" value="C:membrane"/>
    <property type="evidence" value="ECO:0007669"/>
    <property type="project" value="UniProtKB-SubCell"/>
</dbReference>
<dbReference type="InterPro" id="IPR011993">
    <property type="entry name" value="PH-like_dom_sf"/>
</dbReference>
<feature type="coiled-coil region" evidence="11">
    <location>
        <begin position="232"/>
        <end position="259"/>
    </location>
</feature>
<dbReference type="CDD" id="cd20832">
    <property type="entry name" value="C1_ARHGEF-like"/>
    <property type="match status" value="1"/>
</dbReference>
<dbReference type="Pfam" id="PF00595">
    <property type="entry name" value="PDZ"/>
    <property type="match status" value="1"/>
</dbReference>
<dbReference type="InterPro" id="IPR002219">
    <property type="entry name" value="PKC_DAG/PE"/>
</dbReference>
<keyword evidence="10" id="KW-0472">Membrane</keyword>
<dbReference type="InterPro" id="IPR016137">
    <property type="entry name" value="RGS"/>
</dbReference>
<dbReference type="Gene3D" id="3.30.60.20">
    <property type="match status" value="1"/>
</dbReference>
<evidence type="ECO:0000256" key="10">
    <source>
        <dbReference type="ARBA" id="ARBA00023136"/>
    </source>
</evidence>
<dbReference type="GO" id="GO:0046872">
    <property type="term" value="F:metal ion binding"/>
    <property type="evidence" value="ECO:0007669"/>
    <property type="project" value="UniProtKB-KW"/>
</dbReference>
<evidence type="ECO:0000256" key="3">
    <source>
        <dbReference type="ARBA" id="ARBA00022468"/>
    </source>
</evidence>
<evidence type="ECO:0000256" key="11">
    <source>
        <dbReference type="SAM" id="Coils"/>
    </source>
</evidence>
<dbReference type="SUPFAM" id="SSF50156">
    <property type="entry name" value="PDZ domain-like"/>
    <property type="match status" value="1"/>
</dbReference>
<dbReference type="Gene3D" id="1.20.900.10">
    <property type="entry name" value="Dbl homology (DH) domain"/>
    <property type="match status" value="1"/>
</dbReference>
<dbReference type="GO" id="GO:0001664">
    <property type="term" value="F:G protein-coupled receptor binding"/>
    <property type="evidence" value="ECO:0007669"/>
    <property type="project" value="TreeGrafter"/>
</dbReference>
<keyword evidence="6" id="KW-0344">Guanine-nucleotide releasing factor</keyword>
<keyword evidence="18" id="KW-1185">Reference proteome</keyword>
<feature type="region of interest" description="Disordered" evidence="12">
    <location>
        <begin position="295"/>
        <end position="334"/>
    </location>
</feature>
<dbReference type="SMART" id="SM00109">
    <property type="entry name" value="C1"/>
    <property type="match status" value="1"/>
</dbReference>
<dbReference type="Pfam" id="PF09128">
    <property type="entry name" value="RGS-like"/>
    <property type="match status" value="1"/>
</dbReference>
<dbReference type="PROSITE" id="PS50010">
    <property type="entry name" value="DH_2"/>
    <property type="match status" value="1"/>
</dbReference>
<feature type="compositionally biased region" description="Basic and acidic residues" evidence="12">
    <location>
        <begin position="1458"/>
        <end position="1467"/>
    </location>
</feature>
<gene>
    <name evidence="17" type="ORF">ALC53_09913</name>
</gene>
<evidence type="ECO:0000313" key="17">
    <source>
        <dbReference type="EMBL" id="KYM79605.1"/>
    </source>
</evidence>
<dbReference type="SMART" id="SM00325">
    <property type="entry name" value="RhoGEF"/>
    <property type="match status" value="1"/>
</dbReference>
<dbReference type="Proteomes" id="UP000078540">
    <property type="component" value="Unassembled WGS sequence"/>
</dbReference>
<evidence type="ECO:0000256" key="2">
    <source>
        <dbReference type="ARBA" id="ARBA00004496"/>
    </source>
</evidence>
<dbReference type="SUPFAM" id="SSF50729">
    <property type="entry name" value="PH domain-like"/>
    <property type="match status" value="1"/>
</dbReference>
<dbReference type="SMART" id="SM00233">
    <property type="entry name" value="PH"/>
    <property type="match status" value="1"/>
</dbReference>
<dbReference type="InterPro" id="IPR036305">
    <property type="entry name" value="RGS_sf"/>
</dbReference>
<evidence type="ECO:0000256" key="9">
    <source>
        <dbReference type="ARBA" id="ARBA00023054"/>
    </source>
</evidence>
<feature type="domain" description="RGS" evidence="16">
    <location>
        <begin position="493"/>
        <end position="586"/>
    </location>
</feature>
<dbReference type="InterPro" id="IPR000219">
    <property type="entry name" value="DH_dom"/>
</dbReference>
<keyword evidence="7" id="KW-0479">Metal-binding</keyword>
<proteinExistence type="predicted"/>
<evidence type="ECO:0000259" key="15">
    <source>
        <dbReference type="PROSITE" id="PS50106"/>
    </source>
</evidence>
<evidence type="ECO:0000256" key="7">
    <source>
        <dbReference type="ARBA" id="ARBA00022723"/>
    </source>
</evidence>
<dbReference type="InterPro" id="IPR015212">
    <property type="entry name" value="RGS-like_dom"/>
</dbReference>
<reference evidence="17 18" key="1">
    <citation type="submission" date="2015-09" db="EMBL/GenBank/DDBJ databases">
        <title>Atta colombica WGS genome.</title>
        <authorList>
            <person name="Nygaard S."/>
            <person name="Hu H."/>
            <person name="Boomsma J."/>
            <person name="Zhang G."/>
        </authorList>
    </citation>
    <scope>NUCLEOTIDE SEQUENCE [LARGE SCALE GENOMIC DNA]</scope>
    <source>
        <strain evidence="17">Treedump-2</strain>
        <tissue evidence="17">Whole body</tissue>
    </source>
</reference>
<feature type="compositionally biased region" description="Low complexity" evidence="12">
    <location>
        <begin position="1032"/>
        <end position="1055"/>
    </location>
</feature>
<feature type="region of interest" description="Disordered" evidence="12">
    <location>
        <begin position="1458"/>
        <end position="1504"/>
    </location>
</feature>
<feature type="compositionally biased region" description="Basic and acidic residues" evidence="12">
    <location>
        <begin position="1495"/>
        <end position="1504"/>
    </location>
</feature>
<dbReference type="CDD" id="cd00160">
    <property type="entry name" value="RhoGEF"/>
    <property type="match status" value="1"/>
</dbReference>
<feature type="domain" description="Phorbol-ester/DAG-type" evidence="14">
    <location>
        <begin position="713"/>
        <end position="763"/>
    </location>
</feature>
<comment type="subcellular location">
    <subcellularLocation>
        <location evidence="2">Cytoplasm</location>
    </subcellularLocation>
    <subcellularLocation>
        <location evidence="1">Membrane</location>
    </subcellularLocation>
</comment>
<feature type="region of interest" description="Disordered" evidence="12">
    <location>
        <begin position="871"/>
        <end position="917"/>
    </location>
</feature>
<evidence type="ECO:0000313" key="18">
    <source>
        <dbReference type="Proteomes" id="UP000078540"/>
    </source>
</evidence>
<keyword evidence="9 11" id="KW-0175">Coiled coil</keyword>
<evidence type="ECO:0000256" key="12">
    <source>
        <dbReference type="SAM" id="MobiDB-lite"/>
    </source>
</evidence>
<evidence type="ECO:0000256" key="6">
    <source>
        <dbReference type="ARBA" id="ARBA00022658"/>
    </source>
</evidence>
<keyword evidence="4" id="KW-0963">Cytoplasm</keyword>
<protein>
    <submittedName>
        <fullName evidence="17">Rho guanine nucleotide exchange factor 12</fullName>
    </submittedName>
</protein>
<dbReference type="Pfam" id="PF00130">
    <property type="entry name" value="C1_1"/>
    <property type="match status" value="1"/>
</dbReference>
<keyword evidence="5" id="KW-0597">Phosphoprotein</keyword>
<dbReference type="Pfam" id="PF17838">
    <property type="entry name" value="PH_16"/>
    <property type="match status" value="1"/>
</dbReference>
<dbReference type="Gene3D" id="2.30.42.10">
    <property type="match status" value="1"/>
</dbReference>
<feature type="compositionally biased region" description="Polar residues" evidence="12">
    <location>
        <begin position="871"/>
        <end position="885"/>
    </location>
</feature>
<feature type="compositionally biased region" description="Pro residues" evidence="12">
    <location>
        <begin position="320"/>
        <end position="329"/>
    </location>
</feature>
<feature type="compositionally biased region" description="Polar residues" evidence="12">
    <location>
        <begin position="906"/>
        <end position="917"/>
    </location>
</feature>
<sequence length="1729" mass="192078">MNGTAALRRSVGAGAGAISGGAIEPAPIATLVVYKDDAGFGMKVSGDNPVYVQSVKEGGAAARAGLHAGDKIIKVNGVNVMQSTHTDVVQLIKSSTQVVLTVQQKPVTSSGGAAAVTAIATATTATTTSGLQVGVVGATSQQSRPVSLSTAGNMSPSQPVTSLHRASTAPAGSAPCNTRITAPQPVDLEKKRQLETQRVHTFQLMLEKEQSYVDKLRSELAKNGTGNSSTHITAIQAELAGAERRVRTLQEQLAAISTTNEQVCFFIPFLSTFCCVLQLCSLVTNTSCSSGYCPLSSSGSGADMPPPLPSRKSLSMQSLSPPPLPPRPPSTIQNTVQPERHLLIHLTPSTVNQGISNSFSQDVNLNASNALSKHQRTKSSPEQLGITAISPSEASKRLIASESMNDLLPPRHVRHNDIDINELSRITPPGTPPPPYPAPVLGQDVFSSTLNDALATDIIPGLPTFQQPIMSMEEDDVSDQEIGQLEDHGPFQSLSRLWGHHAHLAVFINYVLSNSDPSSLLFYLVTDLYKEGNAKEMKKWAYEIHSSFLVPGAPLCLHNVDENVANEIDDVLLKESDKEEILRKIFWKARTRAKEELNEQLTHFQQKRTAGLATIFGPTDISLDESMSDKSRETKIIETYLLPKMEPYLEDIEKEHVDLRLFTTAAGLATILIKIFQLRPVWIDRVPTFVAKDKSNIKARLLIGKSRKMTIRGHHFVAHQYFTITYCNHCQLIIGGIGPQGYLCNDCSLNVHRQCVRVVEENCPGPLMRKERANDRISKLMERIRPERKLPSSHHHSQNYVSHLDKIKKSEEDSGVLTDGENGEHRTCNLAGNIRNSCERMRISSLGGINDHTDNMDNPSSREDISEMVQQNISSKPKTSNINRSESYKERIHHKRQLREKRKTSDPNLSKTKVSNSKKLTNSNQVFSLYFTVFEYKEMRQHGSQRFRPQPTFNNERSVNQSVLELASHSDQLVGATSNKYSDPDENITEVRTTSNDTVIGVAYEYLHCLEGRRTRSERVGSSDCEPSGIFPGNSAGSSSNSSLSTRSLDSPSTSLEQVHPTSSAANASTSWDSDVDVEADPPDWSQAVTEDVLAQLSNSEKKRQDVINELFHTERSHVRALKVLSHVFHKPLLESQVLPLDQIQLLFSNLDEMLMIHSHFNQAMKRKKKENPCVSDVGELLLEMFDGDAGEIFEKAASTYCAKQQVALDALRDRRRKDSKLNAFLNDIEANPLCRRLQLKDHILTGMLRLTKYPLLFENLAKYTPNNNEKEKAAILRSLERSKEILSRVNQAVKEAEDHQRLTEIQRTIDRSAFDKFDHPTVQEFKNLDITKRKLIYEGPLQWRRTEPNRSIPNRSVPKPVDLHVVLLDDTIFFLHRQDDKYLLKFINTTNQAGNSVLSPIVKLSTVLVRHNAAEKDSLYLVNTSENGAQMYNLVAPSSAERKLWCKHISEAVEAYKARDRHDRRSTPSATLAEEPMHSMEDASPSGMETDGINIEKDQPEDRELRDLGQNTVGMQEHDEEMPETTITGTPTTEHIQQRIQSTESSTTGMIESLRMVTCTQLSLIDPLEVHVEAPPVHVAEPILTPIECLRRKDEIIKQALREKQLLMADILNIPKEDFEHVADIASEPSTVEKEPTELILAAITQTDQLMGMLNSSLNISETETIFASCGSSTLSSSACEATGCPSFRNHSHPQQSVMGMLQPICYYLTSQLSQLSQLLVNIVIIYL</sequence>
<dbReference type="Gene3D" id="2.30.29.30">
    <property type="entry name" value="Pleckstrin-homology domain (PH domain)/Phosphotyrosine-binding domain (PTB)"/>
    <property type="match status" value="1"/>
</dbReference>
<feature type="region of interest" description="Disordered" evidence="12">
    <location>
        <begin position="146"/>
        <end position="181"/>
    </location>
</feature>
<feature type="compositionally biased region" description="Basic residues" evidence="12">
    <location>
        <begin position="891"/>
        <end position="902"/>
    </location>
</feature>
<evidence type="ECO:0000259" key="16">
    <source>
        <dbReference type="PROSITE" id="PS50132"/>
    </source>
</evidence>
<dbReference type="GO" id="GO:0005096">
    <property type="term" value="F:GTPase activator activity"/>
    <property type="evidence" value="ECO:0007669"/>
    <property type="project" value="UniProtKB-KW"/>
</dbReference>
<dbReference type="STRING" id="520822.A0A195B5Q6"/>
<keyword evidence="3" id="KW-0343">GTPase activation</keyword>
<evidence type="ECO:0000259" key="13">
    <source>
        <dbReference type="PROSITE" id="PS50010"/>
    </source>
</evidence>
<dbReference type="PANTHER" id="PTHR45872">
    <property type="entry name" value="RHO GUANINE NUCLEOTIDE EXCHANGE FACTOR 2, ISOFORM D"/>
    <property type="match status" value="1"/>
</dbReference>
<dbReference type="InterPro" id="IPR001849">
    <property type="entry name" value="PH_domain"/>
</dbReference>
<keyword evidence="8" id="KW-0862">Zinc</keyword>
<dbReference type="CDD" id="cd08756">
    <property type="entry name" value="RGS_GEF_like"/>
    <property type="match status" value="1"/>
</dbReference>
<dbReference type="SUPFAM" id="SSF57889">
    <property type="entry name" value="Cysteine-rich domain"/>
    <property type="match status" value="1"/>
</dbReference>
<dbReference type="InterPro" id="IPR035899">
    <property type="entry name" value="DBL_dom_sf"/>
</dbReference>
<dbReference type="EMBL" id="KQ976595">
    <property type="protein sequence ID" value="KYM79605.1"/>
    <property type="molecule type" value="Genomic_DNA"/>
</dbReference>
<evidence type="ECO:0000256" key="5">
    <source>
        <dbReference type="ARBA" id="ARBA00022553"/>
    </source>
</evidence>
<dbReference type="InterPro" id="IPR044926">
    <property type="entry name" value="RGS_subdomain_2"/>
</dbReference>
<evidence type="ECO:0000256" key="8">
    <source>
        <dbReference type="ARBA" id="ARBA00022833"/>
    </source>
</evidence>
<dbReference type="PROSITE" id="PS00479">
    <property type="entry name" value="ZF_DAG_PE_1"/>
    <property type="match status" value="1"/>
</dbReference>
<dbReference type="InterPro" id="IPR046349">
    <property type="entry name" value="C1-like_sf"/>
</dbReference>
<dbReference type="InterPro" id="IPR041020">
    <property type="entry name" value="PH_16"/>
</dbReference>